<evidence type="ECO:0000256" key="6">
    <source>
        <dbReference type="ARBA" id="ARBA00023002"/>
    </source>
</evidence>
<dbReference type="Pfam" id="PF02219">
    <property type="entry name" value="MTHFR"/>
    <property type="match status" value="1"/>
</dbReference>
<evidence type="ECO:0000256" key="3">
    <source>
        <dbReference type="ARBA" id="ARBA00006743"/>
    </source>
</evidence>
<dbReference type="PANTHER" id="PTHR45754:SF3">
    <property type="entry name" value="METHYLENETETRAHYDROFOLATE REDUCTASE (NADPH)"/>
    <property type="match status" value="1"/>
</dbReference>
<evidence type="ECO:0000256" key="1">
    <source>
        <dbReference type="ARBA" id="ARBA00001974"/>
    </source>
</evidence>
<comment type="similarity">
    <text evidence="3">Belongs to the methylenetetrahydrofolate reductase family.</text>
</comment>
<comment type="cofactor">
    <cofactor evidence="1">
        <name>FAD</name>
        <dbReference type="ChEBI" id="CHEBI:57692"/>
    </cofactor>
</comment>
<dbReference type="InterPro" id="IPR029041">
    <property type="entry name" value="FAD-linked_oxidoreductase-like"/>
</dbReference>
<keyword evidence="4" id="KW-0285">Flavoprotein</keyword>
<feature type="non-terminal residue" evidence="9">
    <location>
        <position position="266"/>
    </location>
</feature>
<name>A0A8S3II65_9BILA</name>
<gene>
    <name evidence="9" type="ORF">GIL414_LOCUS76298</name>
</gene>
<dbReference type="EMBL" id="CAJOBJ010345019">
    <property type="protein sequence ID" value="CAF5200235.1"/>
    <property type="molecule type" value="Genomic_DNA"/>
</dbReference>
<evidence type="ECO:0000256" key="7">
    <source>
        <dbReference type="RuleBase" id="RU004254"/>
    </source>
</evidence>
<dbReference type="GO" id="GO:0005829">
    <property type="term" value="C:cytosol"/>
    <property type="evidence" value="ECO:0007669"/>
    <property type="project" value="TreeGrafter"/>
</dbReference>
<dbReference type="InterPro" id="IPR003171">
    <property type="entry name" value="Mehydrof_redctse-like"/>
</dbReference>
<keyword evidence="5" id="KW-0274">FAD</keyword>
<dbReference type="AlphaFoldDB" id="A0A8S3II65"/>
<dbReference type="GO" id="GO:0035999">
    <property type="term" value="P:tetrahydrofolate interconversion"/>
    <property type="evidence" value="ECO:0007669"/>
    <property type="project" value="TreeGrafter"/>
</dbReference>
<organism evidence="9 10">
    <name type="scientific">Rotaria magnacalcarata</name>
    <dbReference type="NCBI Taxonomy" id="392030"/>
    <lineage>
        <taxon>Eukaryota</taxon>
        <taxon>Metazoa</taxon>
        <taxon>Spiralia</taxon>
        <taxon>Gnathifera</taxon>
        <taxon>Rotifera</taxon>
        <taxon>Eurotatoria</taxon>
        <taxon>Bdelloidea</taxon>
        <taxon>Philodinida</taxon>
        <taxon>Philodinidae</taxon>
        <taxon>Rotaria</taxon>
    </lineage>
</organism>
<evidence type="ECO:0000313" key="10">
    <source>
        <dbReference type="Proteomes" id="UP000681720"/>
    </source>
</evidence>
<comment type="caution">
    <text evidence="9">The sequence shown here is derived from an EMBL/GenBank/DDBJ whole genome shotgun (WGS) entry which is preliminary data.</text>
</comment>
<dbReference type="GO" id="GO:0071949">
    <property type="term" value="F:FAD binding"/>
    <property type="evidence" value="ECO:0007669"/>
    <property type="project" value="TreeGrafter"/>
</dbReference>
<evidence type="ECO:0000256" key="5">
    <source>
        <dbReference type="ARBA" id="ARBA00022827"/>
    </source>
</evidence>
<evidence type="ECO:0000313" key="9">
    <source>
        <dbReference type="EMBL" id="CAF5200235.1"/>
    </source>
</evidence>
<feature type="domain" description="MTHFR SAM-binding regulatory" evidence="8">
    <location>
        <begin position="86"/>
        <end position="265"/>
    </location>
</feature>
<dbReference type="GO" id="GO:0009086">
    <property type="term" value="P:methionine biosynthetic process"/>
    <property type="evidence" value="ECO:0007669"/>
    <property type="project" value="TreeGrafter"/>
</dbReference>
<evidence type="ECO:0000259" key="8">
    <source>
        <dbReference type="Pfam" id="PF21895"/>
    </source>
</evidence>
<dbReference type="PANTHER" id="PTHR45754">
    <property type="entry name" value="METHYLENETETRAHYDROFOLATE REDUCTASE"/>
    <property type="match status" value="1"/>
</dbReference>
<evidence type="ECO:0000256" key="4">
    <source>
        <dbReference type="ARBA" id="ARBA00022630"/>
    </source>
</evidence>
<dbReference type="GO" id="GO:0004489">
    <property type="term" value="F:methylenetetrahydrofolate reductase [NAD(P)H] activity"/>
    <property type="evidence" value="ECO:0007669"/>
    <property type="project" value="InterPro"/>
</dbReference>
<accession>A0A8S3II65</accession>
<comment type="pathway">
    <text evidence="2 7">One-carbon metabolism; tetrahydrofolate interconversion.</text>
</comment>
<proteinExistence type="inferred from homology"/>
<evidence type="ECO:0000256" key="2">
    <source>
        <dbReference type="ARBA" id="ARBA00004777"/>
    </source>
</evidence>
<feature type="non-terminal residue" evidence="9">
    <location>
        <position position="1"/>
    </location>
</feature>
<dbReference type="Proteomes" id="UP000681720">
    <property type="component" value="Unassembled WGS sequence"/>
</dbReference>
<dbReference type="InterPro" id="IPR053806">
    <property type="entry name" value="MTHFR_C"/>
</dbReference>
<dbReference type="Gene3D" id="3.20.20.220">
    <property type="match status" value="1"/>
</dbReference>
<keyword evidence="6" id="KW-0560">Oxidoreductase</keyword>
<sequence length="266" mass="30479">GYASLRNIVRLAKLDVPKEILACIEPIKDNDEAIRNFGVQACLDLCRTLLDSGKVNGLHFYTLNREFATIEILKKLGLWLDEQSLRALPWKKTSFSHARSQENVRPIFWSIRPKSYVHRTSNWNEFPNGRWGISSAPSFGVLTDYHLFYMKIDATRDELLDEWGRELTCEQDVWKMFACYIGGEKNSIDKVVRRFPWTDEELSAETTLIQKSLVEFNKRGILTINSQPAVNGKSSSDPVVGWGTPNGYVYQKAYLEFFTSAENIPA</sequence>
<dbReference type="Pfam" id="PF21895">
    <property type="entry name" value="MTHFR_C"/>
    <property type="match status" value="1"/>
</dbReference>
<protein>
    <recommendedName>
        <fullName evidence="8">MTHFR SAM-binding regulatory domain-containing protein</fullName>
    </recommendedName>
</protein>
<dbReference type="SUPFAM" id="SSF51730">
    <property type="entry name" value="FAD-linked oxidoreductase"/>
    <property type="match status" value="1"/>
</dbReference>
<reference evidence="9" key="1">
    <citation type="submission" date="2021-02" db="EMBL/GenBank/DDBJ databases">
        <authorList>
            <person name="Nowell W R."/>
        </authorList>
    </citation>
    <scope>NUCLEOTIDE SEQUENCE</scope>
</reference>